<dbReference type="AlphaFoldDB" id="A0A2T5MEN1"/>
<organism evidence="14 15">
    <name type="scientific">Stenotrophobium rhamnosiphilum</name>
    <dbReference type="NCBI Taxonomy" id="2029166"/>
    <lineage>
        <taxon>Bacteria</taxon>
        <taxon>Pseudomonadati</taxon>
        <taxon>Pseudomonadota</taxon>
        <taxon>Gammaproteobacteria</taxon>
        <taxon>Nevskiales</taxon>
        <taxon>Nevskiaceae</taxon>
        <taxon>Stenotrophobium</taxon>
    </lineage>
</organism>
<keyword evidence="11" id="KW-0413">Isomerase</keyword>
<dbReference type="SUPFAM" id="SSF109998">
    <property type="entry name" value="Triger factor/SurA peptide-binding domain-like"/>
    <property type="match status" value="1"/>
</dbReference>
<dbReference type="RefSeq" id="WP_107940582.1">
    <property type="nucleotide sequence ID" value="NZ_QANS01000004.1"/>
</dbReference>
<dbReference type="InterPro" id="IPR023058">
    <property type="entry name" value="PPIase_PpiC_CS"/>
</dbReference>
<feature type="domain" description="PpiC" evidence="13">
    <location>
        <begin position="266"/>
        <end position="364"/>
    </location>
</feature>
<keyword evidence="4 12" id="KW-0812">Transmembrane</keyword>
<evidence type="ECO:0000256" key="7">
    <source>
        <dbReference type="ARBA" id="ARBA00023186"/>
    </source>
</evidence>
<keyword evidence="15" id="KW-1185">Reference proteome</keyword>
<keyword evidence="3" id="KW-0997">Cell inner membrane</keyword>
<keyword evidence="7" id="KW-0143">Chaperone</keyword>
<accession>A0A2T5MEN1</accession>
<evidence type="ECO:0000256" key="4">
    <source>
        <dbReference type="ARBA" id="ARBA00022692"/>
    </source>
</evidence>
<dbReference type="InterPro" id="IPR046357">
    <property type="entry name" value="PPIase_dom_sf"/>
</dbReference>
<proteinExistence type="inferred from homology"/>
<dbReference type="PROSITE" id="PS01096">
    <property type="entry name" value="PPIC_PPIASE_1"/>
    <property type="match status" value="1"/>
</dbReference>
<dbReference type="Proteomes" id="UP000244248">
    <property type="component" value="Unassembled WGS sequence"/>
</dbReference>
<dbReference type="InterPro" id="IPR000297">
    <property type="entry name" value="PPIase_PpiC"/>
</dbReference>
<feature type="transmembrane region" description="Helical" evidence="12">
    <location>
        <begin position="12"/>
        <end position="30"/>
    </location>
</feature>
<evidence type="ECO:0000259" key="13">
    <source>
        <dbReference type="PROSITE" id="PS50198"/>
    </source>
</evidence>
<name>A0A2T5MEN1_9GAMM</name>
<protein>
    <recommendedName>
        <fullName evidence="9">Periplasmic chaperone PpiD</fullName>
    </recommendedName>
    <alternativeName>
        <fullName evidence="10">Periplasmic folding chaperone</fullName>
    </alternativeName>
</protein>
<dbReference type="EMBL" id="QANS01000004">
    <property type="protein sequence ID" value="PTU30999.1"/>
    <property type="molecule type" value="Genomic_DNA"/>
</dbReference>
<evidence type="ECO:0000256" key="8">
    <source>
        <dbReference type="ARBA" id="ARBA00038408"/>
    </source>
</evidence>
<evidence type="ECO:0000256" key="11">
    <source>
        <dbReference type="PROSITE-ProRule" id="PRU00278"/>
    </source>
</evidence>
<sequence length="644" mass="70795">MLQDIRDKLTGWLVWVVVGLICVPFALWGVDSFFTGNNDPVVVKVGNQEITESQFRNGYDQRYQQFQAMMGENFRADMFDQSKFRQAVLDDMTQEAMMRQYVRKAGYRAGDASLLNYLSSVPSFQINGKFSTDAYRAALSRQGLTPQKFEAQLRDSLEIDQIRQAVLDTSFVTEADVAEAYRSANEQRSLSYAVLDTAKYLSQVTVTDDQIKSRYETDKAKYMAPERIKLAYVELSLEALAKAEAPTADVLKVIYNAEKDSRFSTPEERKASHILVAFGADKAASKKKIEELAAKVKGGANFADLAKQNSDDSGSKEQGGDLGWVKRGQMVDKFEKELFALSKPNEVSGIVETQYGWHLIRLEQIKAPHTRAFEDAGVQSELADLYRQREVQKRFQEQTEKLEQLAFENPASLDAVTKELKLEVQTTEWFTRAGGPGLAANDAVKQAAFSKEVVGDGDNSKPITTAPGKVVVIRKAEYEAPRQKPLAEVIETVRSALSNDAARAKAQTEASQMAAAARVGQSAAELASARGLTLSVPGLVRRDNTTEDRAVLQALFRLPRPKQGAVSAADIKLSNGNAAVVILTAVQDAVWPATDAVALGNAQKQLRDAVAGAEFGSYRKSIEKQIKVKVINPPVAEAAPTPES</sequence>
<evidence type="ECO:0000256" key="2">
    <source>
        <dbReference type="ARBA" id="ARBA00022475"/>
    </source>
</evidence>
<dbReference type="GO" id="GO:0003755">
    <property type="term" value="F:peptidyl-prolyl cis-trans isomerase activity"/>
    <property type="evidence" value="ECO:0007669"/>
    <property type="project" value="UniProtKB-KW"/>
</dbReference>
<reference evidence="14 15" key="1">
    <citation type="submission" date="2018-04" db="EMBL/GenBank/DDBJ databases">
        <title>Novel species isolated from glacier.</title>
        <authorList>
            <person name="Liu Q."/>
            <person name="Xin Y.-H."/>
        </authorList>
    </citation>
    <scope>NUCLEOTIDE SEQUENCE [LARGE SCALE GENOMIC DNA]</scope>
    <source>
        <strain evidence="14 15">GT1R17</strain>
    </source>
</reference>
<dbReference type="PANTHER" id="PTHR47529:SF1">
    <property type="entry name" value="PERIPLASMIC CHAPERONE PPID"/>
    <property type="match status" value="1"/>
</dbReference>
<evidence type="ECO:0000313" key="14">
    <source>
        <dbReference type="EMBL" id="PTU30999.1"/>
    </source>
</evidence>
<dbReference type="Pfam" id="PF13616">
    <property type="entry name" value="Rotamase_3"/>
    <property type="match status" value="1"/>
</dbReference>
<evidence type="ECO:0000313" key="15">
    <source>
        <dbReference type="Proteomes" id="UP000244248"/>
    </source>
</evidence>
<comment type="caution">
    <text evidence="14">The sequence shown here is derived from an EMBL/GenBank/DDBJ whole genome shotgun (WGS) entry which is preliminary data.</text>
</comment>
<evidence type="ECO:0000256" key="6">
    <source>
        <dbReference type="ARBA" id="ARBA00023136"/>
    </source>
</evidence>
<keyword evidence="11" id="KW-0697">Rotamase</keyword>
<dbReference type="InterPro" id="IPR027304">
    <property type="entry name" value="Trigger_fact/SurA_dom_sf"/>
</dbReference>
<dbReference type="Gene3D" id="3.10.50.40">
    <property type="match status" value="1"/>
</dbReference>
<dbReference type="OrthoDB" id="9812372at2"/>
<evidence type="ECO:0000256" key="3">
    <source>
        <dbReference type="ARBA" id="ARBA00022519"/>
    </source>
</evidence>
<evidence type="ECO:0000256" key="10">
    <source>
        <dbReference type="ARBA" id="ARBA00042775"/>
    </source>
</evidence>
<dbReference type="PANTHER" id="PTHR47529">
    <property type="entry name" value="PEPTIDYL-PROLYL CIS-TRANS ISOMERASE D"/>
    <property type="match status" value="1"/>
</dbReference>
<dbReference type="PROSITE" id="PS50198">
    <property type="entry name" value="PPIC_PPIASE_2"/>
    <property type="match status" value="1"/>
</dbReference>
<evidence type="ECO:0000256" key="1">
    <source>
        <dbReference type="ARBA" id="ARBA00004382"/>
    </source>
</evidence>
<dbReference type="InterPro" id="IPR052029">
    <property type="entry name" value="PpiD_chaperone"/>
</dbReference>
<keyword evidence="5 12" id="KW-1133">Transmembrane helix</keyword>
<dbReference type="GO" id="GO:0005886">
    <property type="term" value="C:plasma membrane"/>
    <property type="evidence" value="ECO:0007669"/>
    <property type="project" value="UniProtKB-SubCell"/>
</dbReference>
<evidence type="ECO:0000256" key="12">
    <source>
        <dbReference type="SAM" id="Phobius"/>
    </source>
</evidence>
<evidence type="ECO:0000256" key="5">
    <source>
        <dbReference type="ARBA" id="ARBA00022989"/>
    </source>
</evidence>
<dbReference type="SUPFAM" id="SSF54534">
    <property type="entry name" value="FKBP-like"/>
    <property type="match status" value="1"/>
</dbReference>
<comment type="subcellular location">
    <subcellularLocation>
        <location evidence="1">Cell inner membrane</location>
        <topology evidence="1">Single-pass type II membrane protein</topology>
        <orientation evidence="1">Periplasmic side</orientation>
    </subcellularLocation>
</comment>
<comment type="similarity">
    <text evidence="8">Belongs to the PpiD chaperone family.</text>
</comment>
<dbReference type="Pfam" id="PF13624">
    <property type="entry name" value="SurA_N_3"/>
    <property type="match status" value="1"/>
</dbReference>
<evidence type="ECO:0000256" key="9">
    <source>
        <dbReference type="ARBA" id="ARBA00040743"/>
    </source>
</evidence>
<gene>
    <name evidence="14" type="ORF">CJD38_11895</name>
</gene>
<keyword evidence="6 12" id="KW-0472">Membrane</keyword>
<dbReference type="Gene3D" id="1.10.4030.10">
    <property type="entry name" value="Porin chaperone SurA, peptide-binding domain"/>
    <property type="match status" value="1"/>
</dbReference>
<keyword evidence="2" id="KW-1003">Cell membrane</keyword>